<evidence type="ECO:0000256" key="10">
    <source>
        <dbReference type="PIRSR" id="PIRSR600760-2"/>
    </source>
</evidence>
<dbReference type="PRINTS" id="PR00377">
    <property type="entry name" value="IMPHPHTASES"/>
</dbReference>
<evidence type="ECO:0000256" key="5">
    <source>
        <dbReference type="ARBA" id="ARBA00022801"/>
    </source>
</evidence>
<evidence type="ECO:0000256" key="8">
    <source>
        <dbReference type="ARBA" id="ARBA00044479"/>
    </source>
</evidence>
<evidence type="ECO:0000256" key="2">
    <source>
        <dbReference type="ARBA" id="ARBA00009759"/>
    </source>
</evidence>
<accession>A0A2T7A3Z7</accession>
<dbReference type="SUPFAM" id="SSF56655">
    <property type="entry name" value="Carbohydrate phosphatase"/>
    <property type="match status" value="1"/>
</dbReference>
<dbReference type="PANTHER" id="PTHR43200:SF6">
    <property type="entry name" value="3'(2'),5'-BISPHOSPHATE NUCLEOTIDASE"/>
    <property type="match status" value="1"/>
</dbReference>
<comment type="catalytic activity">
    <reaction evidence="9">
        <text>3'-phosphoadenylyl sulfate + H2O = adenosine 5'-phosphosulfate + phosphate</text>
        <dbReference type="Rhea" id="RHEA:77639"/>
        <dbReference type="ChEBI" id="CHEBI:15377"/>
        <dbReference type="ChEBI" id="CHEBI:43474"/>
        <dbReference type="ChEBI" id="CHEBI:58243"/>
        <dbReference type="ChEBI" id="CHEBI:58339"/>
        <dbReference type="EC" id="3.1.3.7"/>
    </reaction>
    <physiologicalReaction direction="left-to-right" evidence="9">
        <dbReference type="Rhea" id="RHEA:77640"/>
    </physiologicalReaction>
</comment>
<comment type="similarity">
    <text evidence="2 11">Belongs to the inositol monophosphatase superfamily.</text>
</comment>
<evidence type="ECO:0000313" key="12">
    <source>
        <dbReference type="EMBL" id="PUU82438.1"/>
    </source>
</evidence>
<dbReference type="GO" id="GO:0043647">
    <property type="term" value="P:inositol phosphate metabolic process"/>
    <property type="evidence" value="ECO:0007669"/>
    <property type="project" value="UniProtKB-UniRule"/>
</dbReference>
<comment type="catalytic activity">
    <reaction evidence="8">
        <text>adenosine 3',5'-bisphosphate + H2O = AMP + phosphate</text>
        <dbReference type="Rhea" id="RHEA:10040"/>
        <dbReference type="ChEBI" id="CHEBI:15377"/>
        <dbReference type="ChEBI" id="CHEBI:43474"/>
        <dbReference type="ChEBI" id="CHEBI:58343"/>
        <dbReference type="ChEBI" id="CHEBI:456215"/>
        <dbReference type="EC" id="3.1.3.7"/>
    </reaction>
    <physiologicalReaction direction="left-to-right" evidence="8">
        <dbReference type="Rhea" id="RHEA:10041"/>
    </physiologicalReaction>
</comment>
<dbReference type="Gene3D" id="3.40.190.80">
    <property type="match status" value="1"/>
</dbReference>
<gene>
    <name evidence="12" type="ORF">B9Z19DRAFT_1120768</name>
</gene>
<evidence type="ECO:0000256" key="1">
    <source>
        <dbReference type="ARBA" id="ARBA00001946"/>
    </source>
</evidence>
<comment type="caution">
    <text evidence="12">The sequence shown here is derived from an EMBL/GenBank/DDBJ whole genome shotgun (WGS) entry which is preliminary data.</text>
</comment>
<dbReference type="EC" id="3.1.3.7" evidence="3 11"/>
<evidence type="ECO:0000256" key="4">
    <source>
        <dbReference type="ARBA" id="ARBA00022723"/>
    </source>
</evidence>
<dbReference type="Gene3D" id="3.30.540.10">
    <property type="entry name" value="Fructose-1,6-Bisphosphatase, subunit A, domain 1"/>
    <property type="match status" value="1"/>
</dbReference>
<evidence type="ECO:0000256" key="9">
    <source>
        <dbReference type="ARBA" id="ARBA00044484"/>
    </source>
</evidence>
<dbReference type="InterPro" id="IPR020550">
    <property type="entry name" value="Inositol_monophosphatase_CS"/>
</dbReference>
<feature type="binding site" evidence="10">
    <location>
        <position position="281"/>
    </location>
    <ligand>
        <name>Mg(2+)</name>
        <dbReference type="ChEBI" id="CHEBI:18420"/>
        <label>1</label>
        <note>catalytic</note>
    </ligand>
</feature>
<dbReference type="AlphaFoldDB" id="A0A2T7A3Z7"/>
<feature type="binding site" evidence="10">
    <location>
        <position position="132"/>
    </location>
    <ligand>
        <name>Mg(2+)</name>
        <dbReference type="ChEBI" id="CHEBI:18420"/>
        <label>1</label>
        <note>catalytic</note>
    </ligand>
</feature>
<dbReference type="FunFam" id="3.40.190.80:FF:000003">
    <property type="entry name" value="PAP-specific phosphatase HAL2-like"/>
    <property type="match status" value="1"/>
</dbReference>
<dbReference type="NCBIfam" id="TIGR01330">
    <property type="entry name" value="bisphos_HAL2"/>
    <property type="match status" value="1"/>
</dbReference>
<comment type="function">
    <text evidence="11">Converts adenosine 3'-phosphate 5'-phosphosulfate (PAPS) to adenosine 5'-phosphosulfate (APS) and 3'(2')-phosphoadenosine 5'-phosphate (PAP) to AMP.</text>
</comment>
<comment type="catalytic activity">
    <reaction evidence="7">
        <text>adenosine 2',5'-bisphosphate + H2O = AMP + phosphate</text>
        <dbReference type="Rhea" id="RHEA:77643"/>
        <dbReference type="ChEBI" id="CHEBI:15377"/>
        <dbReference type="ChEBI" id="CHEBI:43474"/>
        <dbReference type="ChEBI" id="CHEBI:194156"/>
        <dbReference type="ChEBI" id="CHEBI:456215"/>
        <dbReference type="EC" id="3.1.3.7"/>
    </reaction>
    <physiologicalReaction direction="left-to-right" evidence="7">
        <dbReference type="Rhea" id="RHEA:77644"/>
    </physiologicalReaction>
</comment>
<keyword evidence="4 10" id="KW-0479">Metal-binding</keyword>
<dbReference type="InterPro" id="IPR020583">
    <property type="entry name" value="Inositol_monoP_metal-BS"/>
</dbReference>
<dbReference type="Proteomes" id="UP000244722">
    <property type="component" value="Unassembled WGS sequence"/>
</dbReference>
<reference evidence="12 13" key="1">
    <citation type="submission" date="2017-04" db="EMBL/GenBank/DDBJ databases">
        <title>Draft genome sequence of Tuber borchii Vittad., a whitish edible truffle.</title>
        <authorList>
            <consortium name="DOE Joint Genome Institute"/>
            <person name="Murat C."/>
            <person name="Kuo A."/>
            <person name="Barry K.W."/>
            <person name="Clum A."/>
            <person name="Dockter R.B."/>
            <person name="Fauchery L."/>
            <person name="Iotti M."/>
            <person name="Kohler A."/>
            <person name="Labutti K."/>
            <person name="Lindquist E.A."/>
            <person name="Lipzen A."/>
            <person name="Ohm R.A."/>
            <person name="Wang M."/>
            <person name="Grigoriev I.V."/>
            <person name="Zambonelli A."/>
            <person name="Martin F.M."/>
        </authorList>
    </citation>
    <scope>NUCLEOTIDE SEQUENCE [LARGE SCALE GENOMIC DNA]</scope>
    <source>
        <strain evidence="12 13">Tbo3840</strain>
    </source>
</reference>
<keyword evidence="5 11" id="KW-0378">Hydrolase</keyword>
<evidence type="ECO:0000256" key="3">
    <source>
        <dbReference type="ARBA" id="ARBA00012633"/>
    </source>
</evidence>
<dbReference type="InterPro" id="IPR051090">
    <property type="entry name" value="Inositol_monoP_superfamily"/>
</dbReference>
<evidence type="ECO:0000256" key="6">
    <source>
        <dbReference type="ARBA" id="ARBA00022842"/>
    </source>
</evidence>
<organism evidence="12 13">
    <name type="scientific">Tuber borchii</name>
    <name type="common">White truffle</name>
    <dbReference type="NCBI Taxonomy" id="42251"/>
    <lineage>
        <taxon>Eukaryota</taxon>
        <taxon>Fungi</taxon>
        <taxon>Dikarya</taxon>
        <taxon>Ascomycota</taxon>
        <taxon>Pezizomycotina</taxon>
        <taxon>Pezizomycetes</taxon>
        <taxon>Pezizales</taxon>
        <taxon>Tuberaceae</taxon>
        <taxon>Tuber</taxon>
    </lineage>
</organism>
<comment type="cofactor">
    <cofactor evidence="1 10 11">
        <name>Mg(2+)</name>
        <dbReference type="ChEBI" id="CHEBI:18420"/>
    </cofactor>
</comment>
<dbReference type="InterPro" id="IPR006239">
    <property type="entry name" value="DPNP"/>
</dbReference>
<evidence type="ECO:0000313" key="13">
    <source>
        <dbReference type="Proteomes" id="UP000244722"/>
    </source>
</evidence>
<dbReference type="CDD" id="cd01517">
    <property type="entry name" value="PAP_phosphatase"/>
    <property type="match status" value="1"/>
</dbReference>
<protein>
    <recommendedName>
        <fullName evidence="3 11">3'(2'),5'-bisphosphate nucleotidase</fullName>
        <ecNumber evidence="3 11">3.1.3.7</ecNumber>
    </recommendedName>
</protein>
<keyword evidence="6 10" id="KW-0460">Magnesium</keyword>
<dbReference type="EMBL" id="NESQ01000028">
    <property type="protein sequence ID" value="PUU82438.1"/>
    <property type="molecule type" value="Genomic_DNA"/>
</dbReference>
<feature type="binding site" evidence="10">
    <location>
        <position position="135"/>
    </location>
    <ligand>
        <name>Mg(2+)</name>
        <dbReference type="ChEBI" id="CHEBI:18420"/>
        <label>1</label>
        <note>catalytic</note>
    </ligand>
</feature>
<dbReference type="GO" id="GO:0046872">
    <property type="term" value="F:metal ion binding"/>
    <property type="evidence" value="ECO:0007669"/>
    <property type="project" value="UniProtKB-UniRule"/>
</dbReference>
<evidence type="ECO:0000256" key="11">
    <source>
        <dbReference type="RuleBase" id="RU368076"/>
    </source>
</evidence>
<dbReference type="PROSITE" id="PS00630">
    <property type="entry name" value="IMP_2"/>
    <property type="match status" value="1"/>
</dbReference>
<dbReference type="PROSITE" id="PS00629">
    <property type="entry name" value="IMP_1"/>
    <property type="match status" value="1"/>
</dbReference>
<sequence>MSYANERRIAELAIQRACILAERVYNSQVKGTITKDDKSPVTIADFGAQALIISSITHAFPEDPIVGEEDSNDLRADKSKRDLVWGLVKDTLDATKDLTGELGDIKDDEEMLAVIDKGTHQGGSVGRIWALDPIDGTAGFLRGGQYAVCLGLMVDGKVQVGALGCPNLPVDPEEPEGKKGILLSAVRGEGATMRPLSTPSAQGDPISMSSTTDFSKARFCEGVETAHSSHREQASIAKSLGITAPSIRMDSQAKYASISRGVGEIYLRLPVSMSYEEKIWDHAAGSLIVEEAGGVVTDIYGNELGFGQGRTLKTNKGVVAALRALHPTVLKAVQKELKVFKL</sequence>
<dbReference type="GO" id="GO:0000103">
    <property type="term" value="P:sulfate assimilation"/>
    <property type="evidence" value="ECO:0007669"/>
    <property type="project" value="TreeGrafter"/>
</dbReference>
<feature type="binding site" evidence="10">
    <location>
        <position position="134"/>
    </location>
    <ligand>
        <name>Mg(2+)</name>
        <dbReference type="ChEBI" id="CHEBI:18420"/>
        <label>1</label>
        <note>catalytic</note>
    </ligand>
</feature>
<dbReference type="GO" id="GO:0046854">
    <property type="term" value="P:phosphatidylinositol phosphate biosynthetic process"/>
    <property type="evidence" value="ECO:0007669"/>
    <property type="project" value="InterPro"/>
</dbReference>
<evidence type="ECO:0000256" key="7">
    <source>
        <dbReference type="ARBA" id="ARBA00044466"/>
    </source>
</evidence>
<name>A0A2T7A3Z7_TUBBO</name>
<dbReference type="InterPro" id="IPR000760">
    <property type="entry name" value="Inositol_monophosphatase-like"/>
</dbReference>
<dbReference type="STRING" id="42251.A0A2T7A3Z7"/>
<dbReference type="PANTHER" id="PTHR43200">
    <property type="entry name" value="PHOSPHATASE"/>
    <property type="match status" value="1"/>
</dbReference>
<feature type="binding site" evidence="10">
    <location>
        <position position="68"/>
    </location>
    <ligand>
        <name>Mg(2+)</name>
        <dbReference type="ChEBI" id="CHEBI:18420"/>
        <label>1</label>
        <note>catalytic</note>
    </ligand>
</feature>
<dbReference type="OrthoDB" id="411145at2759"/>
<keyword evidence="13" id="KW-1185">Reference proteome</keyword>
<dbReference type="Pfam" id="PF00459">
    <property type="entry name" value="Inositol_P"/>
    <property type="match status" value="1"/>
</dbReference>
<proteinExistence type="inferred from homology"/>
<dbReference type="GO" id="GO:0008441">
    <property type="term" value="F:3'(2'),5'-bisphosphate nucleotidase activity"/>
    <property type="evidence" value="ECO:0007669"/>
    <property type="project" value="UniProtKB-UniRule"/>
</dbReference>